<dbReference type="InterPro" id="IPR023299">
    <property type="entry name" value="ATPase_P-typ_cyto_dom_N"/>
</dbReference>
<evidence type="ECO:0000313" key="2">
    <source>
        <dbReference type="EMBL" id="KAK0602281.1"/>
    </source>
</evidence>
<dbReference type="Gene3D" id="3.40.50.1000">
    <property type="entry name" value="HAD superfamily/HAD-like"/>
    <property type="match status" value="1"/>
</dbReference>
<proteinExistence type="predicted"/>
<reference evidence="2" key="1">
    <citation type="journal article" date="2022" name="Plant J.">
        <title>Strategies of tolerance reflected in two North American maple genomes.</title>
        <authorList>
            <person name="McEvoy S.L."/>
            <person name="Sezen U.U."/>
            <person name="Trouern-Trend A."/>
            <person name="McMahon S.M."/>
            <person name="Schaberg P.G."/>
            <person name="Yang J."/>
            <person name="Wegrzyn J.L."/>
            <person name="Swenson N.G."/>
        </authorList>
    </citation>
    <scope>NUCLEOTIDE SEQUENCE</scope>
    <source>
        <strain evidence="2">NS2018</strain>
    </source>
</reference>
<accession>A0AA39SP09</accession>
<dbReference type="InterPro" id="IPR036412">
    <property type="entry name" value="HAD-like_sf"/>
</dbReference>
<sequence length="149" mass="16680">MAERSLRCIAFTHKKTDEEVPEKLEENGFTLLGIVGLKDPCRPGVRSAVECFRNAGVKTKMITGDNVHTARAIAIVCGILNPDEDLGSETVVEGEDFRNYSTEERKAKIENIRVIARSSPFDKLLMVQSLKQKAMLWQSSVMAQMMHLL</sequence>
<reference evidence="2" key="2">
    <citation type="submission" date="2023-06" db="EMBL/GenBank/DDBJ databases">
        <authorList>
            <person name="Swenson N.G."/>
            <person name="Wegrzyn J.L."/>
            <person name="Mcevoy S.L."/>
        </authorList>
    </citation>
    <scope>NUCLEOTIDE SEQUENCE</scope>
    <source>
        <strain evidence="2">NS2018</strain>
        <tissue evidence="2">Leaf</tissue>
    </source>
</reference>
<dbReference type="GO" id="GO:0000166">
    <property type="term" value="F:nucleotide binding"/>
    <property type="evidence" value="ECO:0007669"/>
    <property type="project" value="InterPro"/>
</dbReference>
<dbReference type="Gene3D" id="3.40.1110.10">
    <property type="entry name" value="Calcium-transporting ATPase, cytoplasmic domain N"/>
    <property type="match status" value="1"/>
</dbReference>
<dbReference type="SUPFAM" id="SSF56784">
    <property type="entry name" value="HAD-like"/>
    <property type="match status" value="1"/>
</dbReference>
<dbReference type="GO" id="GO:0005388">
    <property type="term" value="F:P-type calcium transporter activity"/>
    <property type="evidence" value="ECO:0007669"/>
    <property type="project" value="TreeGrafter"/>
</dbReference>
<dbReference type="InterPro" id="IPR023214">
    <property type="entry name" value="HAD_sf"/>
</dbReference>
<dbReference type="PRINTS" id="PR00119">
    <property type="entry name" value="CATATPASE"/>
</dbReference>
<protein>
    <submittedName>
        <fullName evidence="2">Uncharacterized protein</fullName>
    </submittedName>
</protein>
<dbReference type="AlphaFoldDB" id="A0AA39SP09"/>
<dbReference type="Pfam" id="PF00702">
    <property type="entry name" value="Hydrolase"/>
    <property type="match status" value="1"/>
</dbReference>
<evidence type="ECO:0000256" key="1">
    <source>
        <dbReference type="ARBA" id="ARBA00022842"/>
    </source>
</evidence>
<dbReference type="PANTHER" id="PTHR24093">
    <property type="entry name" value="CATION TRANSPORTING ATPASE"/>
    <property type="match status" value="1"/>
</dbReference>
<dbReference type="Proteomes" id="UP001168877">
    <property type="component" value="Unassembled WGS sequence"/>
</dbReference>
<evidence type="ECO:0000313" key="3">
    <source>
        <dbReference type="Proteomes" id="UP001168877"/>
    </source>
</evidence>
<dbReference type="PANTHER" id="PTHR24093:SF509">
    <property type="entry name" value="CALCIUM-TRANSPORTING ATPASE"/>
    <property type="match status" value="1"/>
</dbReference>
<organism evidence="2 3">
    <name type="scientific">Acer saccharum</name>
    <name type="common">Sugar maple</name>
    <dbReference type="NCBI Taxonomy" id="4024"/>
    <lineage>
        <taxon>Eukaryota</taxon>
        <taxon>Viridiplantae</taxon>
        <taxon>Streptophyta</taxon>
        <taxon>Embryophyta</taxon>
        <taxon>Tracheophyta</taxon>
        <taxon>Spermatophyta</taxon>
        <taxon>Magnoliopsida</taxon>
        <taxon>eudicotyledons</taxon>
        <taxon>Gunneridae</taxon>
        <taxon>Pentapetalae</taxon>
        <taxon>rosids</taxon>
        <taxon>malvids</taxon>
        <taxon>Sapindales</taxon>
        <taxon>Sapindaceae</taxon>
        <taxon>Hippocastanoideae</taxon>
        <taxon>Acereae</taxon>
        <taxon>Acer</taxon>
    </lineage>
</organism>
<comment type="caution">
    <text evidence="2">The sequence shown here is derived from an EMBL/GenBank/DDBJ whole genome shotgun (WGS) entry which is preliminary data.</text>
</comment>
<gene>
    <name evidence="2" type="ORF">LWI29_031970</name>
</gene>
<name>A0AA39SP09_ACESA</name>
<keyword evidence="1" id="KW-0460">Magnesium</keyword>
<dbReference type="EMBL" id="JAUESC010000003">
    <property type="protein sequence ID" value="KAK0602281.1"/>
    <property type="molecule type" value="Genomic_DNA"/>
</dbReference>
<keyword evidence="3" id="KW-1185">Reference proteome</keyword>
<dbReference type="GO" id="GO:0005886">
    <property type="term" value="C:plasma membrane"/>
    <property type="evidence" value="ECO:0007669"/>
    <property type="project" value="TreeGrafter"/>
</dbReference>